<proteinExistence type="predicted"/>
<dbReference type="AlphaFoldDB" id="A0A0E9XQ74"/>
<evidence type="ECO:0000256" key="1">
    <source>
        <dbReference type="SAM" id="MobiDB-lite"/>
    </source>
</evidence>
<name>A0A0E9XQ74_ANGAN</name>
<protein>
    <submittedName>
        <fullName evidence="2">Uncharacterized protein</fullName>
    </submittedName>
</protein>
<accession>A0A0E9XQ74</accession>
<feature type="compositionally biased region" description="Low complexity" evidence="1">
    <location>
        <begin position="1"/>
        <end position="17"/>
    </location>
</feature>
<organism evidence="2">
    <name type="scientific">Anguilla anguilla</name>
    <name type="common">European freshwater eel</name>
    <name type="synonym">Muraena anguilla</name>
    <dbReference type="NCBI Taxonomy" id="7936"/>
    <lineage>
        <taxon>Eukaryota</taxon>
        <taxon>Metazoa</taxon>
        <taxon>Chordata</taxon>
        <taxon>Craniata</taxon>
        <taxon>Vertebrata</taxon>
        <taxon>Euteleostomi</taxon>
        <taxon>Actinopterygii</taxon>
        <taxon>Neopterygii</taxon>
        <taxon>Teleostei</taxon>
        <taxon>Anguilliformes</taxon>
        <taxon>Anguillidae</taxon>
        <taxon>Anguilla</taxon>
    </lineage>
</organism>
<evidence type="ECO:0000313" key="2">
    <source>
        <dbReference type="EMBL" id="JAI04006.1"/>
    </source>
</evidence>
<feature type="region of interest" description="Disordered" evidence="1">
    <location>
        <begin position="1"/>
        <end position="47"/>
    </location>
</feature>
<reference evidence="2" key="2">
    <citation type="journal article" date="2015" name="Fish Shellfish Immunol.">
        <title>Early steps in the European eel (Anguilla anguilla)-Vibrio vulnificus interaction in the gills: Role of the RtxA13 toxin.</title>
        <authorList>
            <person name="Callol A."/>
            <person name="Pajuelo D."/>
            <person name="Ebbesson L."/>
            <person name="Teles M."/>
            <person name="MacKenzie S."/>
            <person name="Amaro C."/>
        </authorList>
    </citation>
    <scope>NUCLEOTIDE SEQUENCE</scope>
</reference>
<sequence>MLSSSSLSTVTALAVTSRGEQNPTSSARRTRSSQHSAPPKHSPHRTL</sequence>
<feature type="compositionally biased region" description="Polar residues" evidence="1">
    <location>
        <begin position="18"/>
        <end position="27"/>
    </location>
</feature>
<dbReference type="EMBL" id="GBXM01004572">
    <property type="protein sequence ID" value="JAI04006.1"/>
    <property type="molecule type" value="Transcribed_RNA"/>
</dbReference>
<reference evidence="2" key="1">
    <citation type="submission" date="2014-11" db="EMBL/GenBank/DDBJ databases">
        <authorList>
            <person name="Amaro Gonzalez C."/>
        </authorList>
    </citation>
    <scope>NUCLEOTIDE SEQUENCE</scope>
</reference>